<comment type="similarity">
    <text evidence="7">Belongs to the OMP decarboxylase family. Type 1 subfamily.</text>
</comment>
<feature type="binding site" evidence="7">
    <location>
        <position position="129"/>
    </location>
    <ligand>
        <name>substrate</name>
    </ligand>
</feature>
<keyword evidence="5 7" id="KW-0456">Lyase</keyword>
<dbReference type="PROSITE" id="PS00156">
    <property type="entry name" value="OMPDECASE"/>
    <property type="match status" value="1"/>
</dbReference>
<dbReference type="CDD" id="cd04725">
    <property type="entry name" value="OMP_decarboxylase_like"/>
    <property type="match status" value="1"/>
</dbReference>
<evidence type="ECO:0000256" key="8">
    <source>
        <dbReference type="RuleBase" id="RU000512"/>
    </source>
</evidence>
<gene>
    <name evidence="7 10" type="primary">pyrF</name>
    <name evidence="10" type="ORF">GETHOR_08950</name>
</gene>
<dbReference type="EC" id="4.1.1.23" evidence="7"/>
<evidence type="ECO:0000256" key="7">
    <source>
        <dbReference type="HAMAP-Rule" id="MF_01200"/>
    </source>
</evidence>
<feature type="domain" description="Orotidine 5'-phosphate decarboxylase" evidence="9">
    <location>
        <begin position="13"/>
        <end position="235"/>
    </location>
</feature>
<dbReference type="RefSeq" id="WP_286355430.1">
    <property type="nucleotide sequence ID" value="NZ_AP027079.1"/>
</dbReference>
<dbReference type="PANTHER" id="PTHR32119:SF2">
    <property type="entry name" value="OROTIDINE 5'-PHOSPHATE DECARBOXYLASE"/>
    <property type="match status" value="1"/>
</dbReference>
<evidence type="ECO:0000313" key="10">
    <source>
        <dbReference type="EMBL" id="BDU68794.1"/>
    </source>
</evidence>
<feature type="binding site" evidence="7">
    <location>
        <position position="219"/>
    </location>
    <ligand>
        <name>substrate</name>
    </ligand>
</feature>
<feature type="binding site" evidence="7">
    <location>
        <begin position="67"/>
        <end position="76"/>
    </location>
    <ligand>
        <name>substrate</name>
    </ligand>
</feature>
<evidence type="ECO:0000313" key="11">
    <source>
        <dbReference type="Proteomes" id="UP001242010"/>
    </source>
</evidence>
<evidence type="ECO:0000256" key="6">
    <source>
        <dbReference type="ARBA" id="ARBA00049157"/>
    </source>
</evidence>
<evidence type="ECO:0000256" key="3">
    <source>
        <dbReference type="ARBA" id="ARBA00022793"/>
    </source>
</evidence>
<accession>A0ABN6UYC5</accession>
<dbReference type="Pfam" id="PF00215">
    <property type="entry name" value="OMPdecase"/>
    <property type="match status" value="1"/>
</dbReference>
<name>A0ABN6UYC5_9BACT</name>
<evidence type="ECO:0000256" key="4">
    <source>
        <dbReference type="ARBA" id="ARBA00022975"/>
    </source>
</evidence>
<dbReference type="InterPro" id="IPR011060">
    <property type="entry name" value="RibuloseP-bd_barrel"/>
</dbReference>
<comment type="pathway">
    <text evidence="2 7 8">Pyrimidine metabolism; UMP biosynthesis via de novo pathway; UMP from orotate: step 2/2.</text>
</comment>
<keyword evidence="3 7" id="KW-0210">Decarboxylase</keyword>
<dbReference type="PANTHER" id="PTHR32119">
    <property type="entry name" value="OROTIDINE 5'-PHOSPHATE DECARBOXYLASE"/>
    <property type="match status" value="1"/>
</dbReference>
<comment type="subunit">
    <text evidence="7">Homodimer.</text>
</comment>
<dbReference type="SUPFAM" id="SSF51366">
    <property type="entry name" value="Ribulose-phoshate binding barrel"/>
    <property type="match status" value="1"/>
</dbReference>
<evidence type="ECO:0000256" key="1">
    <source>
        <dbReference type="ARBA" id="ARBA00002356"/>
    </source>
</evidence>
<evidence type="ECO:0000256" key="5">
    <source>
        <dbReference type="ARBA" id="ARBA00023239"/>
    </source>
</evidence>
<comment type="function">
    <text evidence="1 7">Catalyzes the decarboxylation of orotidine 5'-monophosphate (OMP) to uridine 5'-monophosphate (UMP).</text>
</comment>
<feature type="binding site" evidence="7">
    <location>
        <position position="19"/>
    </location>
    <ligand>
        <name>substrate</name>
    </ligand>
</feature>
<feature type="active site" description="Proton donor" evidence="7">
    <location>
        <position position="69"/>
    </location>
</feature>
<protein>
    <recommendedName>
        <fullName evidence="7">Orotidine 5'-phosphate decarboxylase</fullName>
        <ecNumber evidence="7">4.1.1.23</ecNumber>
    </recommendedName>
    <alternativeName>
        <fullName evidence="7">OMP decarboxylase</fullName>
        <shortName evidence="7">OMPDCase</shortName>
        <shortName evidence="7">OMPdecase</shortName>
    </alternativeName>
</protein>
<dbReference type="HAMAP" id="MF_01200_B">
    <property type="entry name" value="OMPdecase_type1_B"/>
    <property type="match status" value="1"/>
</dbReference>
<dbReference type="InterPro" id="IPR014732">
    <property type="entry name" value="OMPdecase"/>
</dbReference>
<dbReference type="Gene3D" id="3.20.20.70">
    <property type="entry name" value="Aldolase class I"/>
    <property type="match status" value="1"/>
</dbReference>
<comment type="catalytic activity">
    <reaction evidence="6 7 8">
        <text>orotidine 5'-phosphate + H(+) = UMP + CO2</text>
        <dbReference type="Rhea" id="RHEA:11596"/>
        <dbReference type="ChEBI" id="CHEBI:15378"/>
        <dbReference type="ChEBI" id="CHEBI:16526"/>
        <dbReference type="ChEBI" id="CHEBI:57538"/>
        <dbReference type="ChEBI" id="CHEBI:57865"/>
        <dbReference type="EC" id="4.1.1.23"/>
    </reaction>
</comment>
<dbReference type="NCBIfam" id="NF001273">
    <property type="entry name" value="PRK00230.1"/>
    <property type="match status" value="1"/>
</dbReference>
<sequence>MSPAPANLTPRERLVVALDLPTAKEALAMADRLAGRVGMLKVGLELFCAEGPAFVKELQARVPVFLDLKLHDIPTTVRRALEVLLQLDPRLINVHAQGGPAMLEAAVEAVRAHRAAGGRTELLAVTVLTSLDREALAALGHAGRPEDLALAYAKLAQQAGCGGVVCSAWEAGSIREACGEAFHRLTPGIRPAGVATQDQARVMTPAQALKQGSTWLVVGRPITHAADPAAAAEGIVAEMEGR</sequence>
<organism evidence="10 11">
    <name type="scientific">Geothrix oryzae</name>
    <dbReference type="NCBI Taxonomy" id="2927975"/>
    <lineage>
        <taxon>Bacteria</taxon>
        <taxon>Pseudomonadati</taxon>
        <taxon>Acidobacteriota</taxon>
        <taxon>Holophagae</taxon>
        <taxon>Holophagales</taxon>
        <taxon>Holophagaceae</taxon>
        <taxon>Geothrix</taxon>
    </lineage>
</organism>
<dbReference type="Proteomes" id="UP001242010">
    <property type="component" value="Chromosome"/>
</dbReference>
<evidence type="ECO:0000256" key="2">
    <source>
        <dbReference type="ARBA" id="ARBA00004861"/>
    </source>
</evidence>
<dbReference type="InterPro" id="IPR001754">
    <property type="entry name" value="OMPdeCOase_dom"/>
</dbReference>
<dbReference type="SMART" id="SM00934">
    <property type="entry name" value="OMPdecase"/>
    <property type="match status" value="1"/>
</dbReference>
<feature type="binding site" evidence="7">
    <location>
        <position position="41"/>
    </location>
    <ligand>
        <name>substrate</name>
    </ligand>
</feature>
<feature type="binding site" evidence="7">
    <location>
        <position position="199"/>
    </location>
    <ligand>
        <name>substrate</name>
    </ligand>
</feature>
<reference evidence="11" key="1">
    <citation type="journal article" date="2023" name="Int. J. Syst. Evol. Microbiol.">
        <title>Mesoterricola silvestris gen. nov., sp. nov., Mesoterricola sediminis sp. nov., Geothrix oryzae sp. nov., Geothrix edaphica sp. nov., Geothrix rubra sp. nov., and Geothrix limicola sp. nov., six novel members of Acidobacteriota isolated from soils.</title>
        <authorList>
            <person name="Itoh H."/>
            <person name="Sugisawa Y."/>
            <person name="Mise K."/>
            <person name="Xu Z."/>
            <person name="Kuniyasu M."/>
            <person name="Ushijima N."/>
            <person name="Kawano K."/>
            <person name="Kobayashi E."/>
            <person name="Shiratori Y."/>
            <person name="Masuda Y."/>
            <person name="Senoo K."/>
        </authorList>
    </citation>
    <scope>NUCLEOTIDE SEQUENCE [LARGE SCALE GENOMIC DNA]</scope>
    <source>
        <strain evidence="11">Red222</strain>
    </source>
</reference>
<dbReference type="NCBIfam" id="TIGR01740">
    <property type="entry name" value="pyrF"/>
    <property type="match status" value="1"/>
</dbReference>
<dbReference type="EMBL" id="AP027079">
    <property type="protein sequence ID" value="BDU68794.1"/>
    <property type="molecule type" value="Genomic_DNA"/>
</dbReference>
<dbReference type="InterPro" id="IPR013785">
    <property type="entry name" value="Aldolase_TIM"/>
</dbReference>
<evidence type="ECO:0000259" key="9">
    <source>
        <dbReference type="SMART" id="SM00934"/>
    </source>
</evidence>
<dbReference type="InterPro" id="IPR047596">
    <property type="entry name" value="OMPdecase_bac"/>
</dbReference>
<dbReference type="InterPro" id="IPR018089">
    <property type="entry name" value="OMPdecase_AS"/>
</dbReference>
<feature type="binding site" evidence="7">
    <location>
        <position position="190"/>
    </location>
    <ligand>
        <name>substrate</name>
    </ligand>
</feature>
<keyword evidence="4 7" id="KW-0665">Pyrimidine biosynthesis</keyword>
<feature type="binding site" evidence="7">
    <location>
        <position position="220"/>
    </location>
    <ligand>
        <name>substrate</name>
    </ligand>
</feature>
<proteinExistence type="inferred from homology"/>
<keyword evidence="11" id="KW-1185">Reference proteome</keyword>